<dbReference type="EMBL" id="QJSW01000015">
    <property type="protein sequence ID" value="PYE47207.1"/>
    <property type="molecule type" value="Genomic_DNA"/>
</dbReference>
<dbReference type="OrthoDB" id="2597803at2"/>
<dbReference type="Proteomes" id="UP000247790">
    <property type="component" value="Unassembled WGS sequence"/>
</dbReference>
<dbReference type="AlphaFoldDB" id="A0A2V4V453"/>
<dbReference type="RefSeq" id="WP_110898281.1">
    <property type="nucleotide sequence ID" value="NZ_QJSW01000015.1"/>
</dbReference>
<comment type="caution">
    <text evidence="1">The sequence shown here is derived from an EMBL/GenBank/DDBJ whole genome shotgun (WGS) entry which is preliminary data.</text>
</comment>
<gene>
    <name evidence="1" type="ORF">DFQ00_11556</name>
</gene>
<proteinExistence type="predicted"/>
<organism evidence="1 2">
    <name type="scientific">Paenibacillus barcinonensis</name>
    <dbReference type="NCBI Taxonomy" id="198119"/>
    <lineage>
        <taxon>Bacteria</taxon>
        <taxon>Bacillati</taxon>
        <taxon>Bacillota</taxon>
        <taxon>Bacilli</taxon>
        <taxon>Bacillales</taxon>
        <taxon>Paenibacillaceae</taxon>
        <taxon>Paenibacillus</taxon>
    </lineage>
</organism>
<sequence>MILKKQLVAIGAIFVCTSLVWGCGNGNNNTSRSAVDQPNLNEQAQSWGDPKRLEASHLEALERMEKDHIHRMVSLSVSTDEDQVMTTLERSSQKLEEMRPLAEMLQYDGHPALLQRIQEMSGDIEGSKNAVTEMKSKPQAGKIKIQSAKTDALQHINSFRDYHEYVQGQVKMMNKQ</sequence>
<protein>
    <submittedName>
        <fullName evidence="1">Uncharacterized protein</fullName>
    </submittedName>
</protein>
<accession>A0A2V4V453</accession>
<evidence type="ECO:0000313" key="1">
    <source>
        <dbReference type="EMBL" id="PYE47207.1"/>
    </source>
</evidence>
<name>A0A2V4V453_PAEBA</name>
<evidence type="ECO:0000313" key="2">
    <source>
        <dbReference type="Proteomes" id="UP000247790"/>
    </source>
</evidence>
<reference evidence="1 2" key="1">
    <citation type="submission" date="2018-06" db="EMBL/GenBank/DDBJ databases">
        <title>Genomic Encyclopedia of Type Strains, Phase III (KMG-III): the genomes of soil and plant-associated and newly described type strains.</title>
        <authorList>
            <person name="Whitman W."/>
        </authorList>
    </citation>
    <scope>NUCLEOTIDE SEQUENCE [LARGE SCALE GENOMIC DNA]</scope>
    <source>
        <strain evidence="1 2">CECT 7022</strain>
    </source>
</reference>